<keyword evidence="1" id="KW-0175">Coiled coil</keyword>
<reference evidence="2" key="1">
    <citation type="journal article" date="2016" name="Sci. Rep.">
        <title>A genomic island in Vibrio cholerae with VPI-1 site-specific recombination characteristics contains CRISPR-Cas and type VI secretion modules.</title>
        <authorList>
            <person name="Labbate M."/>
            <person name="Orata F.D."/>
            <person name="Petty N.K."/>
            <person name="Jayatilleke N.D."/>
            <person name="King W.L."/>
            <person name="Kirchberger P.C."/>
            <person name="Allen C."/>
            <person name="Mann G."/>
            <person name="Mutreja A."/>
            <person name="Thomson N.R."/>
            <person name="Boucher Y."/>
            <person name="Charles I.G."/>
        </authorList>
    </citation>
    <scope>NUCLEOTIDE SEQUENCE</scope>
    <source>
        <strain evidence="2">S12</strain>
    </source>
</reference>
<organism evidence="2">
    <name type="scientific">Vibrio cholerae</name>
    <dbReference type="NCBI Taxonomy" id="666"/>
    <lineage>
        <taxon>Bacteria</taxon>
        <taxon>Pseudomonadati</taxon>
        <taxon>Pseudomonadota</taxon>
        <taxon>Gammaproteobacteria</taxon>
        <taxon>Vibrionales</taxon>
        <taxon>Vibrionaceae</taxon>
        <taxon>Vibrio</taxon>
    </lineage>
</organism>
<dbReference type="RefSeq" id="WP_069647820.1">
    <property type="nucleotide sequence ID" value="NZ_MDST01000009.1"/>
</dbReference>
<protein>
    <submittedName>
        <fullName evidence="2">Uncharacterized protein</fullName>
    </submittedName>
</protein>
<dbReference type="EMBL" id="KU722393">
    <property type="protein sequence ID" value="APD68756.1"/>
    <property type="molecule type" value="Genomic_DNA"/>
</dbReference>
<evidence type="ECO:0000313" key="2">
    <source>
        <dbReference type="EMBL" id="APD68756.1"/>
    </source>
</evidence>
<sequence>MLCKHPAGVACRCNLKGDCLVRYQITSDAGLFEFKNGDNKFSTIKLVDKGQGTKVNIAIEGKCTNNLNTCPTGYLSDERSFSEALSTSQCKDHTLFYRQKSGQDVDLFSAIQYLLAQDGFTGIPYTRYKVCITQCAGKPQTQKTLWLSPPHQYLLGQIPYDTYIEVYPKVDIESKLTLDYSGSKSNLSDEDRYTQYIERQKKGMHDGTPIPTQEIKKKFNLSGTLTVSQGSSKTEYSASKTMTKSNLVKVKNIQDSFENFREQWSLINGIIGIVEHLKNGTYQNTGADKVKLVSFDFGPPKLVLEGKRSSEIVDSKVVTTGNVTLKFDPLCDLKISLDLILAAAAYFKMEKAVAEIRKQAKQLEEKVKAGEIGAYAGAEFFISLTTKLDASGTVTFNSEHPAKYDLSQVATVTLSSLVNLRGGAKVWVVEGAFLLEAKVVAEGKIALRSKIKDKKPLVELIFFHDGIKAEVKIEVSGSVDEKNTKNTIGNSGFLGGWGSSENSVEVSAKNTYTKEWIWAKALSETNSRCRTTLIGG</sequence>
<name>A0A1J0QXD6_VIBCL</name>
<proteinExistence type="predicted"/>
<gene>
    <name evidence="2" type="ORF">GIVchS12_ORF11</name>
</gene>
<accession>A0A1J0QXD6</accession>
<evidence type="ECO:0000256" key="1">
    <source>
        <dbReference type="SAM" id="Coils"/>
    </source>
</evidence>
<feature type="coiled-coil region" evidence="1">
    <location>
        <begin position="346"/>
        <end position="373"/>
    </location>
</feature>
<dbReference type="AlphaFoldDB" id="A0A1J0QXD6"/>